<dbReference type="GO" id="GO:0005634">
    <property type="term" value="C:nucleus"/>
    <property type="evidence" value="ECO:0007669"/>
    <property type="project" value="UniProtKB-SubCell"/>
</dbReference>
<dbReference type="InterPro" id="IPR001005">
    <property type="entry name" value="SANT/Myb"/>
</dbReference>
<dbReference type="SUPFAM" id="SSF46689">
    <property type="entry name" value="Homeodomain-like"/>
    <property type="match status" value="1"/>
</dbReference>
<feature type="domain" description="HTH myb-type" evidence="5">
    <location>
        <begin position="14"/>
        <end position="74"/>
    </location>
</feature>
<evidence type="ECO:0000259" key="5">
    <source>
        <dbReference type="PROSITE" id="PS51294"/>
    </source>
</evidence>
<dbReference type="GO" id="GO:0003677">
    <property type="term" value="F:DNA binding"/>
    <property type="evidence" value="ECO:0007669"/>
    <property type="project" value="InterPro"/>
</dbReference>
<name>A0A444YEN0_ARAHY</name>
<dbReference type="Gene3D" id="1.10.10.60">
    <property type="entry name" value="Homeodomain-like"/>
    <property type="match status" value="1"/>
</dbReference>
<keyword evidence="3" id="KW-0804">Transcription</keyword>
<dbReference type="PANTHER" id="PTHR31314:SF113">
    <property type="entry name" value="MYB FAMILY TRANSCRIPTION FACTOR MPH1"/>
    <property type="match status" value="1"/>
</dbReference>
<dbReference type="PANTHER" id="PTHR31314">
    <property type="entry name" value="MYB FAMILY TRANSCRIPTION FACTOR PHL7-LIKE"/>
    <property type="match status" value="1"/>
</dbReference>
<reference evidence="6 7" key="1">
    <citation type="submission" date="2019-01" db="EMBL/GenBank/DDBJ databases">
        <title>Sequencing of cultivated peanut Arachis hypogaea provides insights into genome evolution and oil improvement.</title>
        <authorList>
            <person name="Chen X."/>
        </authorList>
    </citation>
    <scope>NUCLEOTIDE SEQUENCE [LARGE SCALE GENOMIC DNA]</scope>
    <source>
        <strain evidence="7">cv. Fuhuasheng</strain>
        <tissue evidence="6">Leaves</tissue>
    </source>
</reference>
<dbReference type="PROSITE" id="PS51294">
    <property type="entry name" value="HTH_MYB"/>
    <property type="match status" value="1"/>
</dbReference>
<dbReference type="GO" id="GO:0003700">
    <property type="term" value="F:DNA-binding transcription factor activity"/>
    <property type="evidence" value="ECO:0007669"/>
    <property type="project" value="InterPro"/>
</dbReference>
<dbReference type="NCBIfam" id="TIGR01557">
    <property type="entry name" value="myb_SHAQKYF"/>
    <property type="match status" value="1"/>
</dbReference>
<dbReference type="InterPro" id="IPR009057">
    <property type="entry name" value="Homeodomain-like_sf"/>
</dbReference>
<accession>A0A444YEN0</accession>
<dbReference type="InterPro" id="IPR017930">
    <property type="entry name" value="Myb_dom"/>
</dbReference>
<evidence type="ECO:0000256" key="2">
    <source>
        <dbReference type="ARBA" id="ARBA00023015"/>
    </source>
</evidence>
<protein>
    <recommendedName>
        <fullName evidence="5">HTH myb-type domain-containing protein</fullName>
    </recommendedName>
</protein>
<dbReference type="Pfam" id="PF00249">
    <property type="entry name" value="Myb_DNA-binding"/>
    <property type="match status" value="1"/>
</dbReference>
<sequence>MRNWEKIGVRQYNKSELPRLRWTPELHEQFVEAVESLGGKHKATPKQILQQMAVKGLRIAHIKSHLQMYRNLKGHASLSVDHLMEEYQHVKDLKITSIPSPKRSSIVTNLRGSNYERRIPMEDLHLSNGVSQISEETDYDLNQEAESSGGLLTCDDELNEEENNNNNNSNSSRVIHQFIPGVSFSFNTSTGPLKLMMHNSESGKQDIMHFTTRTTTTMTTTTTATTAVDSVNSSIFVPSSTPNNNYINLDLRI</sequence>
<evidence type="ECO:0000256" key="3">
    <source>
        <dbReference type="ARBA" id="ARBA00023163"/>
    </source>
</evidence>
<gene>
    <name evidence="6" type="ORF">Ahy_B07g088516</name>
</gene>
<keyword evidence="4" id="KW-0539">Nucleus</keyword>
<dbReference type="Proteomes" id="UP000289738">
    <property type="component" value="Chromosome B07"/>
</dbReference>
<dbReference type="InterPro" id="IPR006447">
    <property type="entry name" value="Myb_dom_plants"/>
</dbReference>
<organism evidence="6 7">
    <name type="scientific">Arachis hypogaea</name>
    <name type="common">Peanut</name>
    <dbReference type="NCBI Taxonomy" id="3818"/>
    <lineage>
        <taxon>Eukaryota</taxon>
        <taxon>Viridiplantae</taxon>
        <taxon>Streptophyta</taxon>
        <taxon>Embryophyta</taxon>
        <taxon>Tracheophyta</taxon>
        <taxon>Spermatophyta</taxon>
        <taxon>Magnoliopsida</taxon>
        <taxon>eudicotyledons</taxon>
        <taxon>Gunneridae</taxon>
        <taxon>Pentapetalae</taxon>
        <taxon>rosids</taxon>
        <taxon>fabids</taxon>
        <taxon>Fabales</taxon>
        <taxon>Fabaceae</taxon>
        <taxon>Papilionoideae</taxon>
        <taxon>50 kb inversion clade</taxon>
        <taxon>dalbergioids sensu lato</taxon>
        <taxon>Dalbergieae</taxon>
        <taxon>Pterocarpus clade</taxon>
        <taxon>Arachis</taxon>
    </lineage>
</organism>
<keyword evidence="7" id="KW-1185">Reference proteome</keyword>
<comment type="subcellular location">
    <subcellularLocation>
        <location evidence="1">Nucleus</location>
    </subcellularLocation>
</comment>
<comment type="caution">
    <text evidence="6">The sequence shown here is derived from an EMBL/GenBank/DDBJ whole genome shotgun (WGS) entry which is preliminary data.</text>
</comment>
<evidence type="ECO:0000256" key="4">
    <source>
        <dbReference type="ARBA" id="ARBA00023242"/>
    </source>
</evidence>
<dbReference type="InterPro" id="IPR046955">
    <property type="entry name" value="PHR1-like"/>
</dbReference>
<dbReference type="EMBL" id="SDMP01000017">
    <property type="protein sequence ID" value="RYR00393.1"/>
    <property type="molecule type" value="Genomic_DNA"/>
</dbReference>
<evidence type="ECO:0000313" key="7">
    <source>
        <dbReference type="Proteomes" id="UP000289738"/>
    </source>
</evidence>
<proteinExistence type="predicted"/>
<evidence type="ECO:0000256" key="1">
    <source>
        <dbReference type="ARBA" id="ARBA00004123"/>
    </source>
</evidence>
<dbReference type="AlphaFoldDB" id="A0A444YEN0"/>
<dbReference type="FunFam" id="1.10.10.60:FF:000002">
    <property type="entry name" value="Myb family transcription factor"/>
    <property type="match status" value="1"/>
</dbReference>
<evidence type="ECO:0000313" key="6">
    <source>
        <dbReference type="EMBL" id="RYR00393.1"/>
    </source>
</evidence>
<keyword evidence="2" id="KW-0805">Transcription regulation</keyword>